<feature type="region of interest" description="Disordered" evidence="5">
    <location>
        <begin position="238"/>
        <end position="274"/>
    </location>
</feature>
<dbReference type="InterPro" id="IPR006664">
    <property type="entry name" value="OMP_bac"/>
</dbReference>
<evidence type="ECO:0000256" key="5">
    <source>
        <dbReference type="SAM" id="MobiDB-lite"/>
    </source>
</evidence>
<dbReference type="InterPro" id="IPR013784">
    <property type="entry name" value="Carb-bd-like_fold"/>
</dbReference>
<evidence type="ECO:0000313" key="9">
    <source>
        <dbReference type="Proteomes" id="UP001167796"/>
    </source>
</evidence>
<dbReference type="PRINTS" id="PR01021">
    <property type="entry name" value="OMPADOMAIN"/>
</dbReference>
<keyword evidence="2 4" id="KW-0472">Membrane</keyword>
<dbReference type="Pfam" id="PF00691">
    <property type="entry name" value="OmpA"/>
    <property type="match status" value="1"/>
</dbReference>
<feature type="domain" description="OmpA-like" evidence="7">
    <location>
        <begin position="332"/>
        <end position="448"/>
    </location>
</feature>
<gene>
    <name evidence="8" type="ORF">Q5H92_20990</name>
</gene>
<reference evidence="8" key="1">
    <citation type="submission" date="2023-07" db="EMBL/GenBank/DDBJ databases">
        <authorList>
            <person name="Kim M.K."/>
        </authorList>
    </citation>
    <scope>NUCLEOTIDE SEQUENCE</scope>
    <source>
        <strain evidence="8">M29</strain>
    </source>
</reference>
<evidence type="ECO:0000313" key="8">
    <source>
        <dbReference type="EMBL" id="MDO7848854.1"/>
    </source>
</evidence>
<dbReference type="CDD" id="cd07185">
    <property type="entry name" value="OmpA_C-like"/>
    <property type="match status" value="1"/>
</dbReference>
<dbReference type="Proteomes" id="UP001167796">
    <property type="component" value="Unassembled WGS sequence"/>
</dbReference>
<keyword evidence="9" id="KW-1185">Reference proteome</keyword>
<evidence type="ECO:0000259" key="7">
    <source>
        <dbReference type="PROSITE" id="PS51123"/>
    </source>
</evidence>
<comment type="caution">
    <text evidence="8">The sequence shown here is derived from an EMBL/GenBank/DDBJ whole genome shotgun (WGS) entry which is preliminary data.</text>
</comment>
<evidence type="ECO:0000256" key="3">
    <source>
        <dbReference type="ARBA" id="ARBA00023237"/>
    </source>
</evidence>
<dbReference type="EMBL" id="JAUQSX010000013">
    <property type="protein sequence ID" value="MDO7848854.1"/>
    <property type="molecule type" value="Genomic_DNA"/>
</dbReference>
<dbReference type="PANTHER" id="PTHR30329:SF21">
    <property type="entry name" value="LIPOPROTEIN YIAD-RELATED"/>
    <property type="match status" value="1"/>
</dbReference>
<dbReference type="SUPFAM" id="SSF49452">
    <property type="entry name" value="Starch-binding domain-like"/>
    <property type="match status" value="1"/>
</dbReference>
<evidence type="ECO:0000256" key="1">
    <source>
        <dbReference type="ARBA" id="ARBA00004442"/>
    </source>
</evidence>
<name>A0ABT9AHP6_9BACT</name>
<dbReference type="Gene3D" id="3.30.1330.60">
    <property type="entry name" value="OmpA-like domain"/>
    <property type="match status" value="1"/>
</dbReference>
<dbReference type="InterPro" id="IPR036737">
    <property type="entry name" value="OmpA-like_sf"/>
</dbReference>
<dbReference type="RefSeq" id="WP_305013522.1">
    <property type="nucleotide sequence ID" value="NZ_JAUQSX010000013.1"/>
</dbReference>
<dbReference type="PROSITE" id="PS01068">
    <property type="entry name" value="OMPA_1"/>
    <property type="match status" value="1"/>
</dbReference>
<evidence type="ECO:0000256" key="2">
    <source>
        <dbReference type="ARBA" id="ARBA00023136"/>
    </source>
</evidence>
<dbReference type="SUPFAM" id="SSF103088">
    <property type="entry name" value="OmpA-like"/>
    <property type="match status" value="1"/>
</dbReference>
<keyword evidence="3" id="KW-0998">Cell outer membrane</keyword>
<dbReference type="PROSITE" id="PS51123">
    <property type="entry name" value="OMPA_2"/>
    <property type="match status" value="1"/>
</dbReference>
<accession>A0ABT9AHP6</accession>
<dbReference type="InterPro" id="IPR006690">
    <property type="entry name" value="OMPA-like_CS"/>
</dbReference>
<proteinExistence type="predicted"/>
<keyword evidence="6" id="KW-0732">Signal</keyword>
<evidence type="ECO:0000256" key="6">
    <source>
        <dbReference type="SAM" id="SignalP"/>
    </source>
</evidence>
<feature type="chain" id="PRO_5046391399" evidence="6">
    <location>
        <begin position="22"/>
        <end position="448"/>
    </location>
</feature>
<dbReference type="InterPro" id="IPR006665">
    <property type="entry name" value="OmpA-like"/>
</dbReference>
<sequence length="448" mass="46892">MKLRFLSLVVLQVVCAAAVQAQVATMSLMGNVQSVDRQALPGAAVTVIHVPSGVRHAAASDRAGRFQIPNLMVGGPYLIRVGEGGYQPQTVENIFLEAGKTASFTVTLNKLSNEYGKNRNNRNAISTPDPNGTTMTLAPEAVVGGPVLVTLTPNQSQRGGGSGMAYPASAPVASAAPMAAPAPTGRVSGAMPSTAPVSSAAPAPVNAPRAAVRPAAAPTGTTVAPVAAPVAPVTPVASETARPTAAPRYSRRPYTPGRPYSPGRPYTPKKVTDPIVPGHFDAKSGNYLYHTGTPTTLKLANGTSIAGVGVNSTENYLHRFLADPAAKVDTLDLTQGWYNFDHVFFNPGKATLTPESMGQLRNIAAILKAYPNARIKLGGYTDSTGTYKVNRQLSEARARTAWASLVEMGISPSRIDARGYGPNYSIAPNNTETGRAMNRRLSVKVLQK</sequence>
<feature type="signal peptide" evidence="6">
    <location>
        <begin position="1"/>
        <end position="21"/>
    </location>
</feature>
<dbReference type="Gene3D" id="2.60.40.1120">
    <property type="entry name" value="Carboxypeptidase-like, regulatory domain"/>
    <property type="match status" value="1"/>
</dbReference>
<dbReference type="PANTHER" id="PTHR30329">
    <property type="entry name" value="STATOR ELEMENT OF FLAGELLAR MOTOR COMPLEX"/>
    <property type="match status" value="1"/>
</dbReference>
<dbReference type="Pfam" id="PF13620">
    <property type="entry name" value="CarboxypepD_reg"/>
    <property type="match status" value="1"/>
</dbReference>
<protein>
    <submittedName>
        <fullName evidence="8">OmpA family protein</fullName>
    </submittedName>
</protein>
<organism evidence="8 9">
    <name type="scientific">Hymenobacter mellowenesis</name>
    <dbReference type="NCBI Taxonomy" id="3063995"/>
    <lineage>
        <taxon>Bacteria</taxon>
        <taxon>Pseudomonadati</taxon>
        <taxon>Bacteroidota</taxon>
        <taxon>Cytophagia</taxon>
        <taxon>Cytophagales</taxon>
        <taxon>Hymenobacteraceae</taxon>
        <taxon>Hymenobacter</taxon>
    </lineage>
</organism>
<evidence type="ECO:0000256" key="4">
    <source>
        <dbReference type="PROSITE-ProRule" id="PRU00473"/>
    </source>
</evidence>
<dbReference type="InterPro" id="IPR050330">
    <property type="entry name" value="Bact_OuterMem_StrucFunc"/>
</dbReference>
<comment type="subcellular location">
    <subcellularLocation>
        <location evidence="1">Cell outer membrane</location>
    </subcellularLocation>
</comment>